<dbReference type="GO" id="GO:0046872">
    <property type="term" value="F:metal ion binding"/>
    <property type="evidence" value="ECO:0007669"/>
    <property type="project" value="UniProtKB-KW"/>
</dbReference>
<protein>
    <recommendedName>
        <fullName evidence="5">Metallo-beta-lactamase domain-containing protein</fullName>
    </recommendedName>
</protein>
<dbReference type="InterPro" id="IPR036866">
    <property type="entry name" value="RibonucZ/Hydroxyglut_hydro"/>
</dbReference>
<dbReference type="EMBL" id="LAQL01000002">
    <property type="protein sequence ID" value="KLN62567.1"/>
    <property type="molecule type" value="Genomic_DNA"/>
</dbReference>
<dbReference type="Gene3D" id="3.60.15.10">
    <property type="entry name" value="Ribonuclease Z/Hydroxyacylglutathione hydrolase-like"/>
    <property type="match status" value="1"/>
</dbReference>
<gene>
    <name evidence="6" type="ORF">WH96_03600</name>
</gene>
<dbReference type="PANTHER" id="PTHR42978">
    <property type="entry name" value="QUORUM-QUENCHING LACTONASE YTNP-RELATED-RELATED"/>
    <property type="match status" value="1"/>
</dbReference>
<evidence type="ECO:0000259" key="5">
    <source>
        <dbReference type="SMART" id="SM00849"/>
    </source>
</evidence>
<dbReference type="InterPro" id="IPR001279">
    <property type="entry name" value="Metallo-B-lactamas"/>
</dbReference>
<evidence type="ECO:0000256" key="2">
    <source>
        <dbReference type="ARBA" id="ARBA00022723"/>
    </source>
</evidence>
<dbReference type="InterPro" id="IPR006311">
    <property type="entry name" value="TAT_signal"/>
</dbReference>
<sequence length="330" mass="36071">MTLSRRDLLRGSLLTGGAGLVASMASLSVPMPGFAAAPKAGVQTTGAYRFSVGSFEVTALLDGYIDAGSDLIPNYDSQVADQLYKDQFRTPPVDKIRVPINSFVVNTGEKIILIDSGTADNMGPTLGQFTDNLKAAGIAPESVDAILLTHMHVDHISGITSKDGKAHFPNAELIVHKDDWDFWHDDGYISQASDFLKTNSANAKAMSAPYAKRLTLIDRDGEILPGIEAVALPGHTPGHTGFVLRSEGQEVLIWGDVVHFTALQFQHPEWSIAFDLDMQQAEKTRRRMLDWVSADRVAVLGSHLEFPGLGHVAQDKEAYKFYQSSWQYQL</sequence>
<dbReference type="AlphaFoldDB" id="A0A0H2MP68"/>
<dbReference type="GO" id="GO:0016787">
    <property type="term" value="F:hydrolase activity"/>
    <property type="evidence" value="ECO:0007669"/>
    <property type="project" value="UniProtKB-KW"/>
</dbReference>
<name>A0A0H2MP68_9PROT</name>
<dbReference type="RefSeq" id="WP_047762689.1">
    <property type="nucleotide sequence ID" value="NZ_LAQL01000002.1"/>
</dbReference>
<dbReference type="SMART" id="SM00849">
    <property type="entry name" value="Lactamase_B"/>
    <property type="match status" value="1"/>
</dbReference>
<organism evidence="6 7">
    <name type="scientific">Kiloniella spongiae</name>
    <dbReference type="NCBI Taxonomy" id="1489064"/>
    <lineage>
        <taxon>Bacteria</taxon>
        <taxon>Pseudomonadati</taxon>
        <taxon>Pseudomonadota</taxon>
        <taxon>Alphaproteobacteria</taxon>
        <taxon>Rhodospirillales</taxon>
        <taxon>Kiloniellaceae</taxon>
        <taxon>Kiloniella</taxon>
    </lineage>
</organism>
<dbReference type="PROSITE" id="PS51318">
    <property type="entry name" value="TAT"/>
    <property type="match status" value="1"/>
</dbReference>
<dbReference type="PANTHER" id="PTHR42978:SF6">
    <property type="entry name" value="QUORUM-QUENCHING LACTONASE YTNP-RELATED"/>
    <property type="match status" value="1"/>
</dbReference>
<accession>A0A0H2MP68</accession>
<proteinExistence type="inferred from homology"/>
<keyword evidence="3" id="KW-0378">Hydrolase</keyword>
<evidence type="ECO:0000313" key="7">
    <source>
        <dbReference type="Proteomes" id="UP000035444"/>
    </source>
</evidence>
<comment type="similarity">
    <text evidence="1">Belongs to the metallo-beta-lactamase superfamily.</text>
</comment>
<feature type="domain" description="Metallo-beta-lactamase" evidence="5">
    <location>
        <begin position="99"/>
        <end position="303"/>
    </location>
</feature>
<evidence type="ECO:0000256" key="3">
    <source>
        <dbReference type="ARBA" id="ARBA00022801"/>
    </source>
</evidence>
<dbReference type="InterPro" id="IPR051013">
    <property type="entry name" value="MBL_superfamily_lactonases"/>
</dbReference>
<keyword evidence="2" id="KW-0479">Metal-binding</keyword>
<dbReference type="STRING" id="1489064.WH96_03600"/>
<keyword evidence="7" id="KW-1185">Reference proteome</keyword>
<evidence type="ECO:0000256" key="1">
    <source>
        <dbReference type="ARBA" id="ARBA00007749"/>
    </source>
</evidence>
<dbReference type="OrthoDB" id="9773738at2"/>
<dbReference type="SUPFAM" id="SSF56281">
    <property type="entry name" value="Metallo-hydrolase/oxidoreductase"/>
    <property type="match status" value="1"/>
</dbReference>
<dbReference type="Proteomes" id="UP000035444">
    <property type="component" value="Unassembled WGS sequence"/>
</dbReference>
<keyword evidence="4" id="KW-0862">Zinc</keyword>
<evidence type="ECO:0000313" key="6">
    <source>
        <dbReference type="EMBL" id="KLN62567.1"/>
    </source>
</evidence>
<dbReference type="Pfam" id="PF00753">
    <property type="entry name" value="Lactamase_B"/>
    <property type="match status" value="1"/>
</dbReference>
<reference evidence="6 7" key="1">
    <citation type="submission" date="2015-03" db="EMBL/GenBank/DDBJ databases">
        <title>Genome Sequence of Kiloniella spongiae MEBiC09566, isolated from a marine sponge.</title>
        <authorList>
            <person name="Shao Z."/>
            <person name="Wang L."/>
            <person name="Li X."/>
        </authorList>
    </citation>
    <scope>NUCLEOTIDE SEQUENCE [LARGE SCALE GENOMIC DNA]</scope>
    <source>
        <strain evidence="6 7">MEBiC09566</strain>
    </source>
</reference>
<comment type="caution">
    <text evidence="6">The sequence shown here is derived from an EMBL/GenBank/DDBJ whole genome shotgun (WGS) entry which is preliminary data.</text>
</comment>
<dbReference type="CDD" id="cd07720">
    <property type="entry name" value="OPHC2-like_MBL-fold"/>
    <property type="match status" value="1"/>
</dbReference>
<evidence type="ECO:0000256" key="4">
    <source>
        <dbReference type="ARBA" id="ARBA00022833"/>
    </source>
</evidence>